<name>A0A6P5ZZ60_DURZI</name>
<protein>
    <submittedName>
        <fullName evidence="2">Uncharacterized protein LOC111305103</fullName>
    </submittedName>
</protein>
<dbReference type="KEGG" id="dzi:111305103"/>
<dbReference type="PANTHER" id="PTHR35686">
    <property type="entry name" value="KINETOCHORE PROTEIN"/>
    <property type="match status" value="1"/>
</dbReference>
<proteinExistence type="predicted"/>
<dbReference type="OrthoDB" id="1914453at2759"/>
<evidence type="ECO:0000313" key="1">
    <source>
        <dbReference type="Proteomes" id="UP000515121"/>
    </source>
</evidence>
<dbReference type="GeneID" id="111305103"/>
<reference evidence="2" key="1">
    <citation type="submission" date="2025-08" db="UniProtKB">
        <authorList>
            <consortium name="RefSeq"/>
        </authorList>
    </citation>
    <scope>IDENTIFICATION</scope>
    <source>
        <tissue evidence="2">Fruit stalk</tissue>
    </source>
</reference>
<organism evidence="1 2">
    <name type="scientific">Durio zibethinus</name>
    <name type="common">Durian</name>
    <dbReference type="NCBI Taxonomy" id="66656"/>
    <lineage>
        <taxon>Eukaryota</taxon>
        <taxon>Viridiplantae</taxon>
        <taxon>Streptophyta</taxon>
        <taxon>Embryophyta</taxon>
        <taxon>Tracheophyta</taxon>
        <taxon>Spermatophyta</taxon>
        <taxon>Magnoliopsida</taxon>
        <taxon>eudicotyledons</taxon>
        <taxon>Gunneridae</taxon>
        <taxon>Pentapetalae</taxon>
        <taxon>rosids</taxon>
        <taxon>malvids</taxon>
        <taxon>Malvales</taxon>
        <taxon>Malvaceae</taxon>
        <taxon>Helicteroideae</taxon>
        <taxon>Durio</taxon>
    </lineage>
</organism>
<evidence type="ECO:0000313" key="2">
    <source>
        <dbReference type="RefSeq" id="XP_022758033.1"/>
    </source>
</evidence>
<sequence length="182" mass="20232">MRPRFSLGFQPRKGVSWPAISNIENDVSRKASEVPEKLKATNHGTLDHSMAELLEDFNGKEEKQLEIVPTDFEALGHGFIEHSMAELLDGLHDNTILRRGKARGKRTKAALKRSICSLGDRTIKSEDLLEPFSGGSSSNDDADYQNLVLAIPERKKQIISNKFQEALGATSLSDKGAFYCWT</sequence>
<gene>
    <name evidence="2" type="primary">LOC111305103</name>
</gene>
<dbReference type="PANTHER" id="PTHR35686:SF1">
    <property type="entry name" value="KINETOCHORE PROTEIN"/>
    <property type="match status" value="1"/>
</dbReference>
<dbReference type="Proteomes" id="UP000515121">
    <property type="component" value="Unplaced"/>
</dbReference>
<keyword evidence="1" id="KW-1185">Reference proteome</keyword>
<accession>A0A6P5ZZ60</accession>
<dbReference type="RefSeq" id="XP_022758033.1">
    <property type="nucleotide sequence ID" value="XM_022902298.1"/>
</dbReference>
<dbReference type="AlphaFoldDB" id="A0A6P5ZZ60"/>